<organism evidence="1">
    <name type="scientific">Arundo donax</name>
    <name type="common">Giant reed</name>
    <name type="synonym">Donax arundinaceus</name>
    <dbReference type="NCBI Taxonomy" id="35708"/>
    <lineage>
        <taxon>Eukaryota</taxon>
        <taxon>Viridiplantae</taxon>
        <taxon>Streptophyta</taxon>
        <taxon>Embryophyta</taxon>
        <taxon>Tracheophyta</taxon>
        <taxon>Spermatophyta</taxon>
        <taxon>Magnoliopsida</taxon>
        <taxon>Liliopsida</taxon>
        <taxon>Poales</taxon>
        <taxon>Poaceae</taxon>
        <taxon>PACMAD clade</taxon>
        <taxon>Arundinoideae</taxon>
        <taxon>Arundineae</taxon>
        <taxon>Arundo</taxon>
    </lineage>
</organism>
<protein>
    <submittedName>
        <fullName evidence="1">Uncharacterized protein</fullName>
    </submittedName>
</protein>
<sequence>MSRSPTIILKASVSLYCF</sequence>
<dbReference type="EMBL" id="GBRH01262484">
    <property type="protein sequence ID" value="JAD35411.1"/>
    <property type="molecule type" value="Transcribed_RNA"/>
</dbReference>
<dbReference type="AlphaFoldDB" id="A0A0A8Z9C7"/>
<evidence type="ECO:0000313" key="1">
    <source>
        <dbReference type="EMBL" id="JAD35411.1"/>
    </source>
</evidence>
<name>A0A0A8Z9C7_ARUDO</name>
<reference evidence="1" key="2">
    <citation type="journal article" date="2015" name="Data Brief">
        <title>Shoot transcriptome of the giant reed, Arundo donax.</title>
        <authorList>
            <person name="Barrero R.A."/>
            <person name="Guerrero F.D."/>
            <person name="Moolhuijzen P."/>
            <person name="Goolsby J.A."/>
            <person name="Tidwell J."/>
            <person name="Bellgard S.E."/>
            <person name="Bellgard M.I."/>
        </authorList>
    </citation>
    <scope>NUCLEOTIDE SEQUENCE</scope>
    <source>
        <tissue evidence="1">Shoot tissue taken approximately 20 cm above the soil surface</tissue>
    </source>
</reference>
<proteinExistence type="predicted"/>
<reference evidence="1" key="1">
    <citation type="submission" date="2014-09" db="EMBL/GenBank/DDBJ databases">
        <authorList>
            <person name="Magalhaes I.L.F."/>
            <person name="Oliveira U."/>
            <person name="Santos F.R."/>
            <person name="Vidigal T.H.D.A."/>
            <person name="Brescovit A.D."/>
            <person name="Santos A.J."/>
        </authorList>
    </citation>
    <scope>NUCLEOTIDE SEQUENCE</scope>
    <source>
        <tissue evidence="1">Shoot tissue taken approximately 20 cm above the soil surface</tissue>
    </source>
</reference>
<accession>A0A0A8Z9C7</accession>